<organism evidence="2 3">
    <name type="scientific">Endocarpon pusillum</name>
    <dbReference type="NCBI Taxonomy" id="364733"/>
    <lineage>
        <taxon>Eukaryota</taxon>
        <taxon>Fungi</taxon>
        <taxon>Dikarya</taxon>
        <taxon>Ascomycota</taxon>
        <taxon>Pezizomycotina</taxon>
        <taxon>Eurotiomycetes</taxon>
        <taxon>Chaetothyriomycetidae</taxon>
        <taxon>Verrucariales</taxon>
        <taxon>Verrucariaceae</taxon>
        <taxon>Endocarpon</taxon>
    </lineage>
</organism>
<evidence type="ECO:0000313" key="3">
    <source>
        <dbReference type="Proteomes" id="UP000606974"/>
    </source>
</evidence>
<evidence type="ECO:0000313" key="2">
    <source>
        <dbReference type="EMBL" id="KAF7511671.1"/>
    </source>
</evidence>
<dbReference type="Proteomes" id="UP000606974">
    <property type="component" value="Unassembled WGS sequence"/>
</dbReference>
<comment type="caution">
    <text evidence="2">The sequence shown here is derived from an EMBL/GenBank/DDBJ whole genome shotgun (WGS) entry which is preliminary data.</text>
</comment>
<feature type="region of interest" description="Disordered" evidence="1">
    <location>
        <begin position="156"/>
        <end position="181"/>
    </location>
</feature>
<evidence type="ECO:0000256" key="1">
    <source>
        <dbReference type="SAM" id="MobiDB-lite"/>
    </source>
</evidence>
<dbReference type="OrthoDB" id="5404564at2759"/>
<sequence length="366" mass="41463">MKIRWDVERKSLSEFRAKLQSHTDAITIVLSTLLWSATHRIEVDGKVNAEKMQKLQDHALQSNTSLLQLVQEIHTLLLPRGNAPSPPPPQAPALKPSTHQPESVHNRPLTLAMTGGRRPHHRLSHPIAPHYTSFALMAASPPSDSCNPDISASFGPLPTPLDDSTTDRAAVTHPPLTRKPPLELPAAIAERNIKRQSSGSLEFNEYRKKHLLPSSPSKPPFLTLEVPTLFQLRDGLNYIFRPFPQTTTRQATLDRNERKKEVLRWTHRLEHLLDRWIAEPISAPLASNGGKHAKVDELVELLVGMNGWIDKCDYKVRRLFYQVTEPAEIDRVLRELQTVAKSVRVMKEVEEFEDARDEWKDSQNGD</sequence>
<accession>A0A8H7ARF0</accession>
<dbReference type="AlphaFoldDB" id="A0A8H7ARF0"/>
<reference evidence="2" key="1">
    <citation type="submission" date="2020-02" db="EMBL/GenBank/DDBJ databases">
        <authorList>
            <person name="Palmer J.M."/>
        </authorList>
    </citation>
    <scope>NUCLEOTIDE SEQUENCE</scope>
    <source>
        <strain evidence="2">EPUS1.4</strain>
        <tissue evidence="2">Thallus</tissue>
    </source>
</reference>
<keyword evidence="3" id="KW-1185">Reference proteome</keyword>
<feature type="region of interest" description="Disordered" evidence="1">
    <location>
        <begin position="78"/>
        <end position="104"/>
    </location>
</feature>
<dbReference type="EMBL" id="JAACFV010000018">
    <property type="protein sequence ID" value="KAF7511671.1"/>
    <property type="molecule type" value="Genomic_DNA"/>
</dbReference>
<proteinExistence type="predicted"/>
<gene>
    <name evidence="2" type="ORF">GJ744_003834</name>
</gene>
<protein>
    <submittedName>
        <fullName evidence="2">Uncharacterized protein</fullName>
    </submittedName>
</protein>
<name>A0A8H7ARF0_9EURO</name>